<evidence type="ECO:0000313" key="3">
    <source>
        <dbReference type="Proteomes" id="UP000801492"/>
    </source>
</evidence>
<sequence length="295" mass="34051">MLVSNSISAASTLEADCCYLFGIKTDFKMDNFIVSSIINSTKSIHRKDDLNSKQFHDLEDITSPTPIKQRYYQMSPPMLDIVNKERNIILELRVIRSSSSPWNSRFDLVKKKKLVSMSQFSFVIQHRKGKFNTVPDTLFRAPVVQLHRFLIIWRRRLLSLVQGNDSKAYERNERQYNLGKRSLRFRKGDIVWQRNPVVSDASKGFAKKLPPKYVKAKHGPCYLPSCWSSRQKFSLPNNFNDSIKDDVLIEVHYNSRKSTSEESEASPIKVENSGSGYKPSESKSSEAKKQVYKNQ</sequence>
<comment type="caution">
    <text evidence="2">The sequence shown here is derived from an EMBL/GenBank/DDBJ whole genome shotgun (WGS) entry which is preliminary data.</text>
</comment>
<dbReference type="SUPFAM" id="SSF56672">
    <property type="entry name" value="DNA/RNA polymerases"/>
    <property type="match status" value="1"/>
</dbReference>
<keyword evidence="3" id="KW-1185">Reference proteome</keyword>
<gene>
    <name evidence="2" type="ORF">ILUMI_23812</name>
</gene>
<dbReference type="Gene3D" id="3.10.10.10">
    <property type="entry name" value="HIV Type 1 Reverse Transcriptase, subunit A, domain 1"/>
    <property type="match status" value="1"/>
</dbReference>
<reference evidence="2" key="1">
    <citation type="submission" date="2019-08" db="EMBL/GenBank/DDBJ databases">
        <title>The genome of the North American firefly Photinus pyralis.</title>
        <authorList>
            <consortium name="Photinus pyralis genome working group"/>
            <person name="Fallon T.R."/>
            <person name="Sander Lower S.E."/>
            <person name="Weng J.-K."/>
        </authorList>
    </citation>
    <scope>NUCLEOTIDE SEQUENCE</scope>
    <source>
        <strain evidence="2">TRF0915ILg1</strain>
        <tissue evidence="2">Whole body</tissue>
    </source>
</reference>
<dbReference type="EMBL" id="VTPC01090622">
    <property type="protein sequence ID" value="KAF2882355.1"/>
    <property type="molecule type" value="Genomic_DNA"/>
</dbReference>
<dbReference type="OrthoDB" id="6771629at2759"/>
<evidence type="ECO:0000256" key="1">
    <source>
        <dbReference type="SAM" id="MobiDB-lite"/>
    </source>
</evidence>
<feature type="region of interest" description="Disordered" evidence="1">
    <location>
        <begin position="255"/>
        <end position="295"/>
    </location>
</feature>
<protein>
    <submittedName>
        <fullName evidence="2">Uncharacterized protein</fullName>
    </submittedName>
</protein>
<dbReference type="AlphaFoldDB" id="A0A8K0CEN1"/>
<dbReference type="Proteomes" id="UP000801492">
    <property type="component" value="Unassembled WGS sequence"/>
</dbReference>
<evidence type="ECO:0000313" key="2">
    <source>
        <dbReference type="EMBL" id="KAF2882355.1"/>
    </source>
</evidence>
<organism evidence="2 3">
    <name type="scientific">Ignelater luminosus</name>
    <name type="common">Cucubano</name>
    <name type="synonym">Pyrophorus luminosus</name>
    <dbReference type="NCBI Taxonomy" id="2038154"/>
    <lineage>
        <taxon>Eukaryota</taxon>
        <taxon>Metazoa</taxon>
        <taxon>Ecdysozoa</taxon>
        <taxon>Arthropoda</taxon>
        <taxon>Hexapoda</taxon>
        <taxon>Insecta</taxon>
        <taxon>Pterygota</taxon>
        <taxon>Neoptera</taxon>
        <taxon>Endopterygota</taxon>
        <taxon>Coleoptera</taxon>
        <taxon>Polyphaga</taxon>
        <taxon>Elateriformia</taxon>
        <taxon>Elateroidea</taxon>
        <taxon>Elateridae</taxon>
        <taxon>Agrypninae</taxon>
        <taxon>Pyrophorini</taxon>
        <taxon>Ignelater</taxon>
    </lineage>
</organism>
<accession>A0A8K0CEN1</accession>
<name>A0A8K0CEN1_IGNLU</name>
<dbReference type="InterPro" id="IPR043502">
    <property type="entry name" value="DNA/RNA_pol_sf"/>
</dbReference>
<feature type="compositionally biased region" description="Basic and acidic residues" evidence="1">
    <location>
        <begin position="280"/>
        <end position="289"/>
    </location>
</feature>
<proteinExistence type="predicted"/>
<dbReference type="GO" id="GO:0071897">
    <property type="term" value="P:DNA biosynthetic process"/>
    <property type="evidence" value="ECO:0007669"/>
    <property type="project" value="UniProtKB-ARBA"/>
</dbReference>